<evidence type="ECO:0000256" key="7">
    <source>
        <dbReference type="SAM" id="Phobius"/>
    </source>
</evidence>
<evidence type="ECO:0000256" key="6">
    <source>
        <dbReference type="ARBA" id="ARBA00023136"/>
    </source>
</evidence>
<evidence type="ECO:0000256" key="2">
    <source>
        <dbReference type="ARBA" id="ARBA00005236"/>
    </source>
</evidence>
<accession>A0A101JRX0</accession>
<evidence type="ECO:0000256" key="5">
    <source>
        <dbReference type="ARBA" id="ARBA00022989"/>
    </source>
</evidence>
<keyword evidence="4 7" id="KW-0812">Transmembrane</keyword>
<feature type="domain" description="ABC3 transporter permease C-terminal" evidence="8">
    <location>
        <begin position="289"/>
        <end position="413"/>
    </location>
</feature>
<evidence type="ECO:0000259" key="8">
    <source>
        <dbReference type="Pfam" id="PF02687"/>
    </source>
</evidence>
<keyword evidence="6 7" id="KW-0472">Membrane</keyword>
<dbReference type="InterPro" id="IPR051447">
    <property type="entry name" value="Lipoprotein-release_system"/>
</dbReference>
<keyword evidence="11" id="KW-1185">Reference proteome</keyword>
<sequence>MLKTLLDIALRHLLGRRRQTLTTITGVAVSTMVLITTISLTRGLLDSFVETIVNVAPHITIKGEKTNSVPVDILSRQGNASVVLVEDNIRKQEREEVQNYRQILELFASSLYRDEIRAVSPYVETQVMAVKGNRNEPVLLKGVDIQKEDLISGIGRKLQSGNLAAFEKTSNALLIGRTIARDMKLNLNDEVIIIPASGKSRQCKVAGIFFTGVNAVDNTIVGSLKLGQIIEGLPSNKVTGIALKIRDPFDNALLSAELQRVTGYRSLTWQDQNASVLSLFTRIGYIVFSLVAFVGVVSGFGVANILVTTVFEKSRDIAIMKSFGFSALQLVGMFVLEGFLVGLAGALAGGVLAVASINIFAVIPVENSQGPLTKTGFSMSQNPLYFVYVIGVTVFISTVSAILPSAKAAKLEPVKVLRDSNL</sequence>
<evidence type="ECO:0000256" key="4">
    <source>
        <dbReference type="ARBA" id="ARBA00022692"/>
    </source>
</evidence>
<dbReference type="InterPro" id="IPR003838">
    <property type="entry name" value="ABC3_permease_C"/>
</dbReference>
<feature type="transmembrane region" description="Helical" evidence="7">
    <location>
        <begin position="342"/>
        <end position="363"/>
    </location>
</feature>
<dbReference type="Pfam" id="PF02687">
    <property type="entry name" value="FtsX"/>
    <property type="match status" value="1"/>
</dbReference>
<comment type="caution">
    <text evidence="10">The sequence shown here is derived from an EMBL/GenBank/DDBJ whole genome shotgun (WGS) entry which is preliminary data.</text>
</comment>
<feature type="transmembrane region" description="Helical" evidence="7">
    <location>
        <begin position="21"/>
        <end position="40"/>
    </location>
</feature>
<feature type="transmembrane region" description="Helical" evidence="7">
    <location>
        <begin position="283"/>
        <end position="306"/>
    </location>
</feature>
<name>A0A101JRX0_CHLLI</name>
<dbReference type="InterPro" id="IPR025857">
    <property type="entry name" value="MacB_PCD"/>
</dbReference>
<protein>
    <submittedName>
        <fullName evidence="10">ABC transporter permease</fullName>
    </submittedName>
</protein>
<dbReference type="EMBL" id="LMBR01000037">
    <property type="protein sequence ID" value="KUL31907.1"/>
    <property type="molecule type" value="Genomic_DNA"/>
</dbReference>
<comment type="similarity">
    <text evidence="2">Belongs to the ABC-4 integral membrane protein family. LolC/E subfamily.</text>
</comment>
<feature type="domain" description="MacB-like periplasmic core" evidence="9">
    <location>
        <begin position="20"/>
        <end position="260"/>
    </location>
</feature>
<dbReference type="Proteomes" id="UP000053937">
    <property type="component" value="Unassembled WGS sequence"/>
</dbReference>
<dbReference type="PANTHER" id="PTHR30489:SF0">
    <property type="entry name" value="LIPOPROTEIN-RELEASING SYSTEM TRANSMEMBRANE PROTEIN LOLE"/>
    <property type="match status" value="1"/>
</dbReference>
<feature type="transmembrane region" description="Helical" evidence="7">
    <location>
        <begin position="318"/>
        <end position="336"/>
    </location>
</feature>
<keyword evidence="5 7" id="KW-1133">Transmembrane helix</keyword>
<proteinExistence type="inferred from homology"/>
<keyword evidence="3" id="KW-1003">Cell membrane</keyword>
<dbReference type="GO" id="GO:0098797">
    <property type="term" value="C:plasma membrane protein complex"/>
    <property type="evidence" value="ECO:0007669"/>
    <property type="project" value="TreeGrafter"/>
</dbReference>
<feature type="transmembrane region" description="Helical" evidence="7">
    <location>
        <begin position="384"/>
        <end position="403"/>
    </location>
</feature>
<evidence type="ECO:0000259" key="9">
    <source>
        <dbReference type="Pfam" id="PF12704"/>
    </source>
</evidence>
<dbReference type="GO" id="GO:0044874">
    <property type="term" value="P:lipoprotein localization to outer membrane"/>
    <property type="evidence" value="ECO:0007669"/>
    <property type="project" value="TreeGrafter"/>
</dbReference>
<dbReference type="Pfam" id="PF12704">
    <property type="entry name" value="MacB_PCD"/>
    <property type="match status" value="1"/>
</dbReference>
<comment type="subcellular location">
    <subcellularLocation>
        <location evidence="1">Cell membrane</location>
        <topology evidence="1">Multi-pass membrane protein</topology>
    </subcellularLocation>
</comment>
<evidence type="ECO:0000256" key="3">
    <source>
        <dbReference type="ARBA" id="ARBA00022475"/>
    </source>
</evidence>
<dbReference type="PANTHER" id="PTHR30489">
    <property type="entry name" value="LIPOPROTEIN-RELEASING SYSTEM TRANSMEMBRANE PROTEIN LOLE"/>
    <property type="match status" value="1"/>
</dbReference>
<evidence type="ECO:0000313" key="10">
    <source>
        <dbReference type="EMBL" id="KUL31907.1"/>
    </source>
</evidence>
<evidence type="ECO:0000256" key="1">
    <source>
        <dbReference type="ARBA" id="ARBA00004651"/>
    </source>
</evidence>
<dbReference type="RefSeq" id="WP_059138427.1">
    <property type="nucleotide sequence ID" value="NZ_LMBR01000037.1"/>
</dbReference>
<reference evidence="10 11" key="1">
    <citation type="submission" date="2015-10" db="EMBL/GenBank/DDBJ databases">
        <title>Draft Genome Sequence of Chlorobium limicola strain Frasassi Growing under Artificial Lighting in the Frasassi Cave System.</title>
        <authorList>
            <person name="Mansor M."/>
            <person name="Macalady J."/>
        </authorList>
    </citation>
    <scope>NUCLEOTIDE SEQUENCE [LARGE SCALE GENOMIC DNA]</scope>
    <source>
        <strain evidence="10 11">Frasassi</strain>
    </source>
</reference>
<dbReference type="OrthoDB" id="9770036at2"/>
<dbReference type="AlphaFoldDB" id="A0A101JRX0"/>
<gene>
    <name evidence="10" type="ORF">ASB62_02205</name>
</gene>
<organism evidence="10 11">
    <name type="scientific">Chlorobium limicola</name>
    <dbReference type="NCBI Taxonomy" id="1092"/>
    <lineage>
        <taxon>Bacteria</taxon>
        <taxon>Pseudomonadati</taxon>
        <taxon>Chlorobiota</taxon>
        <taxon>Chlorobiia</taxon>
        <taxon>Chlorobiales</taxon>
        <taxon>Chlorobiaceae</taxon>
        <taxon>Chlorobium/Pelodictyon group</taxon>
        <taxon>Chlorobium</taxon>
    </lineage>
</organism>
<evidence type="ECO:0000313" key="11">
    <source>
        <dbReference type="Proteomes" id="UP000053937"/>
    </source>
</evidence>